<reference evidence="2" key="1">
    <citation type="journal article" date="2020" name="bioRxiv">
        <title>A rank-normalized archaeal taxonomy based on genome phylogeny resolves widespread incomplete and uneven classifications.</title>
        <authorList>
            <person name="Rinke C."/>
            <person name="Chuvochina M."/>
            <person name="Mussig A.J."/>
            <person name="Chaumeil P.-A."/>
            <person name="Waite D.W."/>
            <person name="Whitman W.B."/>
            <person name="Parks D.H."/>
            <person name="Hugenholtz P."/>
        </authorList>
    </citation>
    <scope>NUCLEOTIDE SEQUENCE [LARGE SCALE GENOMIC DNA]</scope>
</reference>
<dbReference type="EMBL" id="DUGC01000082">
    <property type="protein sequence ID" value="HIH10057.1"/>
    <property type="molecule type" value="Genomic_DNA"/>
</dbReference>
<sequence>MHIPPRAVRAGLAKIRTFKWFTNKKQQFTAQSAQNALSEYARELQEKFPVSKKNLESGERTDTDNRHIMMQDKYCAPLAIMAIAELAGIADNARELVYRLAMNSRKQVKTHDMMDDNRSIELSNADMKFAKQIGMENMFKIHAATYRFSRSVFSSFNVME</sequence>
<dbReference type="AlphaFoldDB" id="A0A7J4J1Y2"/>
<proteinExistence type="predicted"/>
<organism evidence="1 2">
    <name type="scientific">Candidatus Iainarchaeum sp</name>
    <dbReference type="NCBI Taxonomy" id="3101447"/>
    <lineage>
        <taxon>Archaea</taxon>
        <taxon>Candidatus Iainarchaeota</taxon>
        <taxon>Candidatus Iainarchaeia</taxon>
        <taxon>Candidatus Iainarchaeales</taxon>
        <taxon>Candidatus Iainarchaeaceae</taxon>
        <taxon>Candidatus Iainarchaeum</taxon>
    </lineage>
</organism>
<dbReference type="Proteomes" id="UP000565078">
    <property type="component" value="Unassembled WGS sequence"/>
</dbReference>
<evidence type="ECO:0000313" key="1">
    <source>
        <dbReference type="EMBL" id="HIH10057.1"/>
    </source>
</evidence>
<name>A0A7J4J1Y2_9ARCH</name>
<protein>
    <submittedName>
        <fullName evidence="1">Uncharacterized protein</fullName>
    </submittedName>
</protein>
<accession>A0A7J4J1Y2</accession>
<gene>
    <name evidence="1" type="ORF">HA254_05320</name>
</gene>
<comment type="caution">
    <text evidence="1">The sequence shown here is derived from an EMBL/GenBank/DDBJ whole genome shotgun (WGS) entry which is preliminary data.</text>
</comment>
<evidence type="ECO:0000313" key="2">
    <source>
        <dbReference type="Proteomes" id="UP000565078"/>
    </source>
</evidence>